<name>A0A015W568_BACFG</name>
<reference evidence="3 4" key="1">
    <citation type="submission" date="2014-02" db="EMBL/GenBank/DDBJ databases">
        <authorList>
            <person name="Sears C."/>
            <person name="Carroll K."/>
            <person name="Sack B.R."/>
            <person name="Qadri F."/>
            <person name="Myers L.L."/>
            <person name="Chung G.-T."/>
            <person name="Escheverria P."/>
            <person name="Fraser C.M."/>
            <person name="Sadzewicz L."/>
            <person name="Shefchek K.A."/>
            <person name="Tallon L."/>
            <person name="Das S.P."/>
            <person name="Daugherty S."/>
            <person name="Mongodin E.F."/>
        </authorList>
    </citation>
    <scope>NUCLEOTIDE SEQUENCE [LARGE SCALE GENOMIC DNA]</scope>
    <source>
        <strain evidence="4">3988T(B)14</strain>
    </source>
</reference>
<dbReference type="Gene3D" id="2.60.120.200">
    <property type="match status" value="1"/>
</dbReference>
<evidence type="ECO:0000256" key="1">
    <source>
        <dbReference type="ARBA" id="ARBA00006865"/>
    </source>
</evidence>
<comment type="caution">
    <text evidence="3">The sequence shown here is derived from an EMBL/GenBank/DDBJ whole genome shotgun (WGS) entry which is preliminary data.</text>
</comment>
<keyword evidence="3" id="KW-0378">Hydrolase</keyword>
<dbReference type="RefSeq" id="WP_022347994.1">
    <property type="nucleotide sequence ID" value="NZ_JGCY01000233.1"/>
</dbReference>
<feature type="domain" description="GH16" evidence="2">
    <location>
        <begin position="153"/>
        <end position="418"/>
    </location>
</feature>
<evidence type="ECO:0000313" key="3">
    <source>
        <dbReference type="EMBL" id="EXY75595.1"/>
    </source>
</evidence>
<dbReference type="PANTHER" id="PTHR10963:SF55">
    <property type="entry name" value="GLYCOSIDE HYDROLASE FAMILY 16 PROTEIN"/>
    <property type="match status" value="1"/>
</dbReference>
<dbReference type="InterPro" id="IPR050546">
    <property type="entry name" value="Glycosyl_Hydrlase_16"/>
</dbReference>
<dbReference type="PANTHER" id="PTHR10963">
    <property type="entry name" value="GLYCOSYL HYDROLASE-RELATED"/>
    <property type="match status" value="1"/>
</dbReference>
<dbReference type="CDD" id="cd00413">
    <property type="entry name" value="Glyco_hydrolase_16"/>
    <property type="match status" value="1"/>
</dbReference>
<dbReference type="PROSITE" id="PS51762">
    <property type="entry name" value="GH16_2"/>
    <property type="match status" value="1"/>
</dbReference>
<dbReference type="EMBL" id="JGCY01000233">
    <property type="protein sequence ID" value="EXY75595.1"/>
    <property type="molecule type" value="Genomic_DNA"/>
</dbReference>
<dbReference type="AlphaFoldDB" id="A0A015W568"/>
<evidence type="ECO:0000259" key="2">
    <source>
        <dbReference type="PROSITE" id="PS51762"/>
    </source>
</evidence>
<dbReference type="InterPro" id="IPR013320">
    <property type="entry name" value="ConA-like_dom_sf"/>
</dbReference>
<comment type="similarity">
    <text evidence="1">Belongs to the glycosyl hydrolase 16 family.</text>
</comment>
<dbReference type="Proteomes" id="UP000020529">
    <property type="component" value="Unassembled WGS sequence"/>
</dbReference>
<evidence type="ECO:0000313" key="4">
    <source>
        <dbReference type="Proteomes" id="UP000020529"/>
    </source>
</evidence>
<proteinExistence type="inferred from homology"/>
<dbReference type="GO" id="GO:0004553">
    <property type="term" value="F:hydrolase activity, hydrolyzing O-glycosyl compounds"/>
    <property type="evidence" value="ECO:0007669"/>
    <property type="project" value="InterPro"/>
</dbReference>
<dbReference type="GO" id="GO:0005975">
    <property type="term" value="P:carbohydrate metabolic process"/>
    <property type="evidence" value="ECO:0007669"/>
    <property type="project" value="InterPro"/>
</dbReference>
<sequence length="440" mass="50633">MRQFILIMICILLQVIHVHAGSKDITWKWDYSEADDIFIDLLGKAATGFMETNTPNCYGGKLVVKLPAGLHFKQTEAPAFLLIGNAEEIAFNVDVNDSMAILSLKTSSVQTVPSEAINIKLNPKAIKGKLRKGMNTTGRLSFHPSEIPTVFKSPITGRTYHLVFNDEFDDGVIDTLKWDTRSRRSPFTRRGMYQEKPYYVLCHEDWTKELHGELRLEVSKYPTQNNVVMTGGILSLGRFMARYGYYETKASFRDCIGEGYWPAFWIHFDEADKYGKGTEIDVFEYIPKDKQIFQTLHWYKKQAMEEQQSEVQHAALDYDKSGQFKEHRSSTEYFVLDEAQSKEHTFAVEWTPEELIFYTDGKVTRRVNRKDDPKQVPSAYQMVYFSCSAGEWGGNVMENQVPAYVYFDYCRCYQESDQDAIYTVKGNGMKVPASRRVGKL</sequence>
<organism evidence="3 4">
    <name type="scientific">Bacteroides fragilis str. 3988T(B)14</name>
    <dbReference type="NCBI Taxonomy" id="1339315"/>
    <lineage>
        <taxon>Bacteria</taxon>
        <taxon>Pseudomonadati</taxon>
        <taxon>Bacteroidota</taxon>
        <taxon>Bacteroidia</taxon>
        <taxon>Bacteroidales</taxon>
        <taxon>Bacteroidaceae</taxon>
        <taxon>Bacteroides</taxon>
    </lineage>
</organism>
<dbReference type="SUPFAM" id="SSF49899">
    <property type="entry name" value="Concanavalin A-like lectins/glucanases"/>
    <property type="match status" value="1"/>
</dbReference>
<dbReference type="PATRIC" id="fig|1339315.3.peg.1353"/>
<dbReference type="InterPro" id="IPR000757">
    <property type="entry name" value="Beta-glucanase-like"/>
</dbReference>
<gene>
    <name evidence="3" type="ORF">M124_0545</name>
</gene>
<protein>
    <submittedName>
        <fullName evidence="3">Glycosyl hydrolases 16 family protein</fullName>
    </submittedName>
</protein>
<accession>A0A015W568</accession>
<dbReference type="Pfam" id="PF00722">
    <property type="entry name" value="Glyco_hydro_16"/>
    <property type="match status" value="1"/>
</dbReference>